<dbReference type="EMBL" id="AP035768">
    <property type="protein sequence ID" value="BFO19614.1"/>
    <property type="molecule type" value="Genomic_DNA"/>
</dbReference>
<dbReference type="SUPFAM" id="SSF51905">
    <property type="entry name" value="FAD/NAD(P)-binding domain"/>
    <property type="match status" value="1"/>
</dbReference>
<dbReference type="AlphaFoldDB" id="A0AAT9HQH2"/>
<sequence length="523" mass="56832">MIQPSAPLNSPSPQRFSVVIVGAGPAGLTVGNILRAAGVDCLVLETETREFIERRPRAGVIEEWAVRGLERRGLAGSLLERAERHTACEFRFDGERYRFAYQELTGSHHWVYPQPLLVTDLVREYADVRGGDIRFGVRDVRLHDVDGDRPSVSYTGVDTGRRESVVCDFVAGCDGARGVTRASLAPERARVARHDYGIGWLALLAEAPPSADCVLFGCHPDGFAGQMPRSPEVTRYYLQCPPGDDPDHWPHERVWAELRRRLGAAGAAPLTEGRLIEKRVLDMHDHVTEPMASGRLFLAGDAAHLVAPIAAKGMNLALHDAFLLGDALAARLTRGDDSGLAGYSRECLRRVWDYQEFSQWLSELYHGSAAGDPFRAGTTLAGCAACSPHPPPLPPSRSSTWARPRGTEPGPSVVRGTVADPVVRHVQRLVHQPPQMAVAQGVDDPAALLAGVHEPREPQPRQMLADRGACHAAGLGERGDVGLAAGQGVQQGQPGAVAEQGEQLRREREVLLARGAWVRIVRR</sequence>
<protein>
    <recommendedName>
        <fullName evidence="4">FAD-binding domain-containing protein</fullName>
    </recommendedName>
</protein>
<dbReference type="Pfam" id="PF01494">
    <property type="entry name" value="FAD_binding_3"/>
    <property type="match status" value="1"/>
</dbReference>
<accession>A0AAT9HQH2</accession>
<dbReference type="GO" id="GO:0016709">
    <property type="term" value="F:oxidoreductase activity, acting on paired donors, with incorporation or reduction of molecular oxygen, NAD(P)H as one donor, and incorporation of one atom of oxygen"/>
    <property type="evidence" value="ECO:0007669"/>
    <property type="project" value="UniProtKB-ARBA"/>
</dbReference>
<dbReference type="PANTHER" id="PTHR43004:SF3">
    <property type="entry name" value="P-HYDROXYBENZOATE HYDROXYLASE"/>
    <property type="match status" value="1"/>
</dbReference>
<dbReference type="PANTHER" id="PTHR43004">
    <property type="entry name" value="TRK SYSTEM POTASSIUM UPTAKE PROTEIN"/>
    <property type="match status" value="1"/>
</dbReference>
<keyword evidence="1" id="KW-0285">Flavoprotein</keyword>
<evidence type="ECO:0000256" key="2">
    <source>
        <dbReference type="ARBA" id="ARBA00022827"/>
    </source>
</evidence>
<dbReference type="NCBIfam" id="NF006091">
    <property type="entry name" value="PRK08243.1"/>
    <property type="match status" value="1"/>
</dbReference>
<dbReference type="Gene3D" id="3.30.9.10">
    <property type="entry name" value="D-Amino Acid Oxidase, subunit A, domain 2"/>
    <property type="match status" value="1"/>
</dbReference>
<reference evidence="5" key="2">
    <citation type="submission" date="2024-07" db="EMBL/GenBank/DDBJ databases">
        <title>Streptomyces haneummycinica sp. nov., a new antibiotic-producing actinobacterium isolated from marine sediment.</title>
        <authorList>
            <person name="Uemura M."/>
            <person name="Hamada M."/>
            <person name="Hirano S."/>
            <person name="Kobayashi K."/>
            <person name="Ohshiro T."/>
            <person name="Kobayashi T."/>
            <person name="Terahara T."/>
        </authorList>
    </citation>
    <scope>NUCLEOTIDE SEQUENCE</scope>
    <source>
        <strain evidence="5">KM77-8</strain>
    </source>
</reference>
<keyword evidence="2" id="KW-0274">FAD</keyword>
<feature type="region of interest" description="Disordered" evidence="3">
    <location>
        <begin position="391"/>
        <end position="415"/>
    </location>
</feature>
<dbReference type="PRINTS" id="PR00420">
    <property type="entry name" value="RNGMNOXGNASE"/>
</dbReference>
<proteinExistence type="predicted"/>
<dbReference type="Gene3D" id="3.50.50.60">
    <property type="entry name" value="FAD/NAD(P)-binding domain"/>
    <property type="match status" value="1"/>
</dbReference>
<dbReference type="InterPro" id="IPR002938">
    <property type="entry name" value="FAD-bd"/>
</dbReference>
<evidence type="ECO:0000259" key="4">
    <source>
        <dbReference type="Pfam" id="PF01494"/>
    </source>
</evidence>
<reference evidence="5" key="1">
    <citation type="submission" date="2024-06" db="EMBL/GenBank/DDBJ databases">
        <authorList>
            <consortium name="consrtm"/>
            <person name="Uemura M."/>
            <person name="Terahara T."/>
        </authorList>
    </citation>
    <scope>NUCLEOTIDE SEQUENCE</scope>
    <source>
        <strain evidence="5">KM77-8</strain>
    </source>
</reference>
<evidence type="ECO:0000313" key="5">
    <source>
        <dbReference type="EMBL" id="BFO19614.1"/>
    </source>
</evidence>
<organism evidence="5">
    <name type="scientific">Streptomyces haneummycinicus</name>
    <dbReference type="NCBI Taxonomy" id="3074435"/>
    <lineage>
        <taxon>Bacteria</taxon>
        <taxon>Bacillati</taxon>
        <taxon>Actinomycetota</taxon>
        <taxon>Actinomycetes</taxon>
        <taxon>Kitasatosporales</taxon>
        <taxon>Streptomycetaceae</taxon>
        <taxon>Streptomyces</taxon>
    </lineage>
</organism>
<dbReference type="InterPro" id="IPR050641">
    <property type="entry name" value="RIFMO-like"/>
</dbReference>
<evidence type="ECO:0000256" key="3">
    <source>
        <dbReference type="SAM" id="MobiDB-lite"/>
    </source>
</evidence>
<evidence type="ECO:0000256" key="1">
    <source>
        <dbReference type="ARBA" id="ARBA00022630"/>
    </source>
</evidence>
<dbReference type="SUPFAM" id="SSF54373">
    <property type="entry name" value="FAD-linked reductases, C-terminal domain"/>
    <property type="match status" value="1"/>
</dbReference>
<dbReference type="InterPro" id="IPR036188">
    <property type="entry name" value="FAD/NAD-bd_sf"/>
</dbReference>
<feature type="domain" description="FAD-binding" evidence="4">
    <location>
        <begin position="16"/>
        <end position="357"/>
    </location>
</feature>
<gene>
    <name evidence="5" type="ORF">SHKM778_60020</name>
</gene>
<dbReference type="GO" id="GO:0071949">
    <property type="term" value="F:FAD binding"/>
    <property type="evidence" value="ECO:0007669"/>
    <property type="project" value="InterPro"/>
</dbReference>
<name>A0AAT9HQH2_9ACTN</name>